<dbReference type="SUPFAM" id="SSF53335">
    <property type="entry name" value="S-adenosyl-L-methionine-dependent methyltransferases"/>
    <property type="match status" value="1"/>
</dbReference>
<dbReference type="GO" id="GO:0032259">
    <property type="term" value="P:methylation"/>
    <property type="evidence" value="ECO:0007669"/>
    <property type="project" value="UniProtKB-KW"/>
</dbReference>
<proteinExistence type="predicted"/>
<keyword evidence="3" id="KW-1185">Reference proteome</keyword>
<keyword evidence="2" id="KW-0808">Transferase</keyword>
<dbReference type="Pfam" id="PF13649">
    <property type="entry name" value="Methyltransf_25"/>
    <property type="match status" value="1"/>
</dbReference>
<dbReference type="InterPro" id="IPR041698">
    <property type="entry name" value="Methyltransf_25"/>
</dbReference>
<dbReference type="PANTHER" id="PTHR43591:SF105">
    <property type="entry name" value="METHYLTRANSFERASE DOMAIN-CONTAINING PROTEIN-RELATED"/>
    <property type="match status" value="1"/>
</dbReference>
<evidence type="ECO:0000259" key="1">
    <source>
        <dbReference type="Pfam" id="PF13649"/>
    </source>
</evidence>
<name>A0A397WE96_9GLOM</name>
<dbReference type="GO" id="GO:0008168">
    <property type="term" value="F:methyltransferase activity"/>
    <property type="evidence" value="ECO:0007669"/>
    <property type="project" value="UniProtKB-KW"/>
</dbReference>
<evidence type="ECO:0000313" key="2">
    <source>
        <dbReference type="EMBL" id="RIB30936.1"/>
    </source>
</evidence>
<dbReference type="CDD" id="cd02440">
    <property type="entry name" value="AdoMet_MTases"/>
    <property type="match status" value="1"/>
</dbReference>
<organism evidence="2 3">
    <name type="scientific">Gigaspora rosea</name>
    <dbReference type="NCBI Taxonomy" id="44941"/>
    <lineage>
        <taxon>Eukaryota</taxon>
        <taxon>Fungi</taxon>
        <taxon>Fungi incertae sedis</taxon>
        <taxon>Mucoromycota</taxon>
        <taxon>Glomeromycotina</taxon>
        <taxon>Glomeromycetes</taxon>
        <taxon>Diversisporales</taxon>
        <taxon>Gigasporaceae</taxon>
        <taxon>Gigaspora</taxon>
    </lineage>
</organism>
<reference evidence="2 3" key="1">
    <citation type="submission" date="2018-06" db="EMBL/GenBank/DDBJ databases">
        <title>Comparative genomics reveals the genomic features of Rhizophagus irregularis, R. cerebriforme, R. diaphanum and Gigaspora rosea, and their symbiotic lifestyle signature.</title>
        <authorList>
            <person name="Morin E."/>
            <person name="San Clemente H."/>
            <person name="Chen E.C.H."/>
            <person name="De La Providencia I."/>
            <person name="Hainaut M."/>
            <person name="Kuo A."/>
            <person name="Kohler A."/>
            <person name="Murat C."/>
            <person name="Tang N."/>
            <person name="Roy S."/>
            <person name="Loubradou J."/>
            <person name="Henrissat B."/>
            <person name="Grigoriev I.V."/>
            <person name="Corradi N."/>
            <person name="Roux C."/>
            <person name="Martin F.M."/>
        </authorList>
    </citation>
    <scope>NUCLEOTIDE SEQUENCE [LARGE SCALE GENOMIC DNA]</scope>
    <source>
        <strain evidence="2 3">DAOM 194757</strain>
    </source>
</reference>
<dbReference type="Gene3D" id="3.40.50.150">
    <property type="entry name" value="Vaccinia Virus protein VP39"/>
    <property type="match status" value="1"/>
</dbReference>
<comment type="caution">
    <text evidence="2">The sequence shown here is derived from an EMBL/GenBank/DDBJ whole genome shotgun (WGS) entry which is preliminary data.</text>
</comment>
<feature type="domain" description="Methyltransferase" evidence="1">
    <location>
        <begin position="67"/>
        <end position="159"/>
    </location>
</feature>
<dbReference type="PANTHER" id="PTHR43591">
    <property type="entry name" value="METHYLTRANSFERASE"/>
    <property type="match status" value="1"/>
</dbReference>
<dbReference type="OrthoDB" id="2013972at2759"/>
<dbReference type="AlphaFoldDB" id="A0A397WE96"/>
<sequence>MGVTLSKGKKTEIGTGPNSTNIFTINNHEKLDLEKERSCLRHDIVRVIFNGNFSSPIYDLLKSGAKVLDIGCGQGTWICEMSSDFPNSEFVGTEIVDKIIPHMKPLNVSVVKANVLEGLPFQDNQFDFVNIRNLLYDFTESQWENLVIPECIRVLKNGGWIEVSDAELKVENCGKESFRVINKMLKFLESKNVNPFIVYRLEEFMNSKEKLQRFEHISRPFQLGVWNNALQDPCARYSKDTFDVLAKFADPKSNIDAVTRTCMKECTINRSYFNVHRFYGQKL</sequence>
<evidence type="ECO:0000313" key="3">
    <source>
        <dbReference type="Proteomes" id="UP000266673"/>
    </source>
</evidence>
<gene>
    <name evidence="2" type="ORF">C2G38_603803</name>
</gene>
<dbReference type="EMBL" id="QKWP01000002">
    <property type="protein sequence ID" value="RIB30936.1"/>
    <property type="molecule type" value="Genomic_DNA"/>
</dbReference>
<keyword evidence="2" id="KW-0489">Methyltransferase</keyword>
<dbReference type="InterPro" id="IPR029063">
    <property type="entry name" value="SAM-dependent_MTases_sf"/>
</dbReference>
<dbReference type="Proteomes" id="UP000266673">
    <property type="component" value="Unassembled WGS sequence"/>
</dbReference>
<protein>
    <submittedName>
        <fullName evidence="2">S-adenosyl-L-methionine-dependent methyltransferase</fullName>
    </submittedName>
</protein>
<accession>A0A397WE96</accession>